<evidence type="ECO:0000313" key="3">
    <source>
        <dbReference type="Proteomes" id="UP000697107"/>
    </source>
</evidence>
<dbReference type="VEuPathDB" id="FungiDB:PC110_g7624"/>
<dbReference type="EMBL" id="RCML01000157">
    <property type="protein sequence ID" value="KAG2988217.1"/>
    <property type="molecule type" value="Genomic_DNA"/>
</dbReference>
<comment type="caution">
    <text evidence="2">The sequence shown here is derived from an EMBL/GenBank/DDBJ whole genome shotgun (WGS) entry which is preliminary data.</text>
</comment>
<evidence type="ECO:0000313" key="2">
    <source>
        <dbReference type="EMBL" id="KAG2988217.1"/>
    </source>
</evidence>
<name>A0A8T1G320_9STRA</name>
<dbReference type="VEuPathDB" id="FungiDB:PC110_g7623"/>
<dbReference type="Proteomes" id="UP000697107">
    <property type="component" value="Unassembled WGS sequence"/>
</dbReference>
<feature type="compositionally biased region" description="Low complexity" evidence="1">
    <location>
        <begin position="359"/>
        <end position="369"/>
    </location>
</feature>
<organism evidence="2 3">
    <name type="scientific">Phytophthora cactorum</name>
    <dbReference type="NCBI Taxonomy" id="29920"/>
    <lineage>
        <taxon>Eukaryota</taxon>
        <taxon>Sar</taxon>
        <taxon>Stramenopiles</taxon>
        <taxon>Oomycota</taxon>
        <taxon>Peronosporomycetes</taxon>
        <taxon>Peronosporales</taxon>
        <taxon>Peronosporaceae</taxon>
        <taxon>Phytophthora</taxon>
    </lineage>
</organism>
<protein>
    <submittedName>
        <fullName evidence="2">Uncharacterized protein</fullName>
    </submittedName>
</protein>
<dbReference type="AlphaFoldDB" id="A0A8T1G320"/>
<feature type="compositionally biased region" description="Basic and acidic residues" evidence="1">
    <location>
        <begin position="297"/>
        <end position="319"/>
    </location>
</feature>
<feature type="region of interest" description="Disordered" evidence="1">
    <location>
        <begin position="283"/>
        <end position="422"/>
    </location>
</feature>
<sequence>MRVIEAAGYDNFLVEREDTEDDPERYIGHVSFLVTYYYPTESLRRIAADVEARLEHENTLESGTNLTATTKAVRAAQTTITRPAAATRKDGRDQQTVASATADQQLDELLVELRRRRKRNRAGQYILQYEVQPAGRAREPSNPSAEDGEHDDEGQWISIQQRFKLRCERMADIEAGVRFDRTGYRLTVNSRGRTNVFRRRGSSSPPTPFGCSDVLKWFLPGGYWKTTALQQLMTMMEDLQAPTEHGESAGRVTQNELATITVTLQQLTAMVMAMQVPGARVVHTSQRDELPQQWPTDDGRRVLREHDVEQRPVRHERQGRTRGKAHRRVAAATPHSDDSSSSDESSSDDTWDDGHPRRSGSPGDSGSSDSGDDDSGSSSSSSDPVIRAVAPTTHSMSEDVEYNEAADVNGGMEDGCVDTSRM</sequence>
<gene>
    <name evidence="2" type="ORF">PC118_g6843</name>
</gene>
<feature type="compositionally biased region" description="Basic residues" evidence="1">
    <location>
        <begin position="320"/>
        <end position="329"/>
    </location>
</feature>
<proteinExistence type="predicted"/>
<accession>A0A8T1G320</accession>
<feature type="region of interest" description="Disordered" evidence="1">
    <location>
        <begin position="131"/>
        <end position="155"/>
    </location>
</feature>
<evidence type="ECO:0000256" key="1">
    <source>
        <dbReference type="SAM" id="MobiDB-lite"/>
    </source>
</evidence>
<reference evidence="2" key="1">
    <citation type="submission" date="2018-10" db="EMBL/GenBank/DDBJ databases">
        <title>Effector identification in a new, highly contiguous assembly of the strawberry crown rot pathogen Phytophthora cactorum.</title>
        <authorList>
            <person name="Armitage A.D."/>
            <person name="Nellist C.F."/>
            <person name="Bates H."/>
            <person name="Vickerstaff R.J."/>
            <person name="Harrison R.J."/>
        </authorList>
    </citation>
    <scope>NUCLEOTIDE SEQUENCE</scope>
    <source>
        <strain evidence="2">P415</strain>
    </source>
</reference>